<sequence>MCVIWMNSQSILKVSENTGKNCLYT</sequence>
<accession>A0A2P2PFY4</accession>
<proteinExistence type="predicted"/>
<organism evidence="1">
    <name type="scientific">Rhizophora mucronata</name>
    <name type="common">Asiatic mangrove</name>
    <dbReference type="NCBI Taxonomy" id="61149"/>
    <lineage>
        <taxon>Eukaryota</taxon>
        <taxon>Viridiplantae</taxon>
        <taxon>Streptophyta</taxon>
        <taxon>Embryophyta</taxon>
        <taxon>Tracheophyta</taxon>
        <taxon>Spermatophyta</taxon>
        <taxon>Magnoliopsida</taxon>
        <taxon>eudicotyledons</taxon>
        <taxon>Gunneridae</taxon>
        <taxon>Pentapetalae</taxon>
        <taxon>rosids</taxon>
        <taxon>fabids</taxon>
        <taxon>Malpighiales</taxon>
        <taxon>Rhizophoraceae</taxon>
        <taxon>Rhizophora</taxon>
    </lineage>
</organism>
<dbReference type="EMBL" id="GGEC01073152">
    <property type="protein sequence ID" value="MBX53636.1"/>
    <property type="molecule type" value="Transcribed_RNA"/>
</dbReference>
<dbReference type="AlphaFoldDB" id="A0A2P2PFY4"/>
<evidence type="ECO:0000313" key="1">
    <source>
        <dbReference type="EMBL" id="MBX53636.1"/>
    </source>
</evidence>
<name>A0A2P2PFY4_RHIMU</name>
<reference evidence="1" key="1">
    <citation type="submission" date="2018-02" db="EMBL/GenBank/DDBJ databases">
        <title>Rhizophora mucronata_Transcriptome.</title>
        <authorList>
            <person name="Meera S.P."/>
            <person name="Sreeshan A."/>
            <person name="Augustine A."/>
        </authorList>
    </citation>
    <scope>NUCLEOTIDE SEQUENCE</scope>
    <source>
        <tissue evidence="1">Leaf</tissue>
    </source>
</reference>
<protein>
    <submittedName>
        <fullName evidence="1">Uncharacterized protein</fullName>
    </submittedName>
</protein>